<feature type="compositionally biased region" description="Basic residues" evidence="1">
    <location>
        <begin position="1"/>
        <end position="16"/>
    </location>
</feature>
<dbReference type="EMBL" id="CYRY02047053">
    <property type="protein sequence ID" value="VCX42943.1"/>
    <property type="molecule type" value="Genomic_DNA"/>
</dbReference>
<evidence type="ECO:0000256" key="1">
    <source>
        <dbReference type="SAM" id="MobiDB-lite"/>
    </source>
</evidence>
<dbReference type="AlphaFoldDB" id="A0A9X9MDI7"/>
<keyword evidence="3" id="KW-1185">Reference proteome</keyword>
<protein>
    <submittedName>
        <fullName evidence="2">Uncharacterized protein</fullName>
    </submittedName>
</protein>
<gene>
    <name evidence="2" type="ORF">BN2614_LOCUS2</name>
</gene>
<accession>A0A9X9MDI7</accession>
<comment type="caution">
    <text evidence="2">The sequence shown here is derived from an EMBL/GenBank/DDBJ whole genome shotgun (WGS) entry which is preliminary data.</text>
</comment>
<evidence type="ECO:0000313" key="3">
    <source>
        <dbReference type="Proteomes" id="UP000269945"/>
    </source>
</evidence>
<dbReference type="Proteomes" id="UP000269945">
    <property type="component" value="Unassembled WGS sequence"/>
</dbReference>
<name>A0A9X9MDI7_GULGU</name>
<feature type="region of interest" description="Disordered" evidence="1">
    <location>
        <begin position="1"/>
        <end position="38"/>
    </location>
</feature>
<sequence length="38" mass="4137">MRGRKGRVGQRCHHPHPASLPVVDETREGPPEQPAGPV</sequence>
<reference evidence="2 3" key="1">
    <citation type="submission" date="2018-10" db="EMBL/GenBank/DDBJ databases">
        <authorList>
            <person name="Ekblom R."/>
            <person name="Jareborg N."/>
        </authorList>
    </citation>
    <scope>NUCLEOTIDE SEQUENCE [LARGE SCALE GENOMIC DNA]</scope>
    <source>
        <tissue evidence="2">Muscle</tissue>
    </source>
</reference>
<proteinExistence type="predicted"/>
<evidence type="ECO:0000313" key="2">
    <source>
        <dbReference type="EMBL" id="VCX42943.1"/>
    </source>
</evidence>
<organism evidence="2 3">
    <name type="scientific">Gulo gulo</name>
    <name type="common">Wolverine</name>
    <name type="synonym">Gluton</name>
    <dbReference type="NCBI Taxonomy" id="48420"/>
    <lineage>
        <taxon>Eukaryota</taxon>
        <taxon>Metazoa</taxon>
        <taxon>Chordata</taxon>
        <taxon>Craniata</taxon>
        <taxon>Vertebrata</taxon>
        <taxon>Euteleostomi</taxon>
        <taxon>Mammalia</taxon>
        <taxon>Eutheria</taxon>
        <taxon>Laurasiatheria</taxon>
        <taxon>Carnivora</taxon>
        <taxon>Caniformia</taxon>
        <taxon>Musteloidea</taxon>
        <taxon>Mustelidae</taxon>
        <taxon>Guloninae</taxon>
        <taxon>Gulo</taxon>
    </lineage>
</organism>